<reference evidence="1 2" key="1">
    <citation type="journal article" date="2010" name="Stand. Genomic Sci.">
        <title>Permanent draft genome sequence of Dethiosulfovibrio peptidovorans type strain (SEBR 4207).</title>
        <authorList>
            <person name="Labutti K."/>
            <person name="Mayilraj S."/>
            <person name="Clum A."/>
            <person name="Lucas S."/>
            <person name="Glavina Del Rio T."/>
            <person name="Nolan M."/>
            <person name="Tice H."/>
            <person name="Cheng J.F."/>
            <person name="Pitluck S."/>
            <person name="Liolios K."/>
            <person name="Ivanova N."/>
            <person name="Mavromatis K."/>
            <person name="Mikhailova N."/>
            <person name="Pati A."/>
            <person name="Goodwin L."/>
            <person name="Chen A."/>
            <person name="Palaniappan K."/>
            <person name="Land M."/>
            <person name="Hauser L."/>
            <person name="Chang Y.J."/>
            <person name="Jeffries C.D."/>
            <person name="Rohde M."/>
            <person name="Spring S."/>
            <person name="Goker M."/>
            <person name="Woyke T."/>
            <person name="Bristow J."/>
            <person name="Eisen J.A."/>
            <person name="Markowitz V."/>
            <person name="Hugenholtz P."/>
            <person name="Kyrpides N.C."/>
            <person name="Klenk H.P."/>
            <person name="Lapidus A."/>
        </authorList>
    </citation>
    <scope>NUCLEOTIDE SEQUENCE [LARGE SCALE GENOMIC DNA]</scope>
    <source>
        <strain evidence="1 2">DSM 11002</strain>
    </source>
</reference>
<sequence>MRVDRFTTEVYHKLNFKNDIRINYTKEERTMWNKDDCGNWYPLMSSVTEIESTSSLWDKDSEGNWYLRRVVQESAVSVH</sequence>
<proteinExistence type="predicted"/>
<comment type="caution">
    <text evidence="1">The sequence shown here is derived from an EMBL/GenBank/DDBJ whole genome shotgun (WGS) entry which is preliminary data.</text>
</comment>
<dbReference type="EMBL" id="ABTR02000001">
    <property type="protein sequence ID" value="EFC91274.1"/>
    <property type="molecule type" value="Genomic_DNA"/>
</dbReference>
<dbReference type="AlphaFoldDB" id="D2Z727"/>
<gene>
    <name evidence="1" type="ORF">Dpep_1248</name>
</gene>
<dbReference type="Proteomes" id="UP000006427">
    <property type="component" value="Unassembled WGS sequence"/>
</dbReference>
<evidence type="ECO:0000313" key="2">
    <source>
        <dbReference type="Proteomes" id="UP000006427"/>
    </source>
</evidence>
<protein>
    <submittedName>
        <fullName evidence="1">Uncharacterized protein</fullName>
    </submittedName>
</protein>
<evidence type="ECO:0000313" key="1">
    <source>
        <dbReference type="EMBL" id="EFC91274.1"/>
    </source>
</evidence>
<name>D2Z727_9BACT</name>
<accession>D2Z727</accession>
<dbReference type="PaxDb" id="469381-Dpep_1248"/>
<keyword evidence="2" id="KW-1185">Reference proteome</keyword>
<organism evidence="1 2">
    <name type="scientific">Dethiosulfovibrio peptidovorans DSM 11002</name>
    <dbReference type="NCBI Taxonomy" id="469381"/>
    <lineage>
        <taxon>Bacteria</taxon>
        <taxon>Thermotogati</taxon>
        <taxon>Synergistota</taxon>
        <taxon>Synergistia</taxon>
        <taxon>Synergistales</taxon>
        <taxon>Dethiosulfovibrionaceae</taxon>
        <taxon>Dethiosulfovibrio</taxon>
    </lineage>
</organism>